<dbReference type="InterPro" id="IPR000719">
    <property type="entry name" value="Prot_kinase_dom"/>
</dbReference>
<dbReference type="SMART" id="SM00220">
    <property type="entry name" value="S_TKc"/>
    <property type="match status" value="1"/>
</dbReference>
<protein>
    <recommendedName>
        <fullName evidence="7">Protein kinase domain-containing protein</fullName>
    </recommendedName>
</protein>
<dbReference type="Gene3D" id="1.10.510.10">
    <property type="entry name" value="Transferase(Phosphotransferase) domain 1"/>
    <property type="match status" value="1"/>
</dbReference>
<dbReference type="SUPFAM" id="SSF56112">
    <property type="entry name" value="Protein kinase-like (PK-like)"/>
    <property type="match status" value="1"/>
</dbReference>
<dbReference type="GO" id="GO:0005524">
    <property type="term" value="F:ATP binding"/>
    <property type="evidence" value="ECO:0007669"/>
    <property type="project" value="UniProtKB-UniRule"/>
</dbReference>
<reference evidence="9" key="1">
    <citation type="journal article" date="2017" name="Cell">
        <title>Insights into land plant evolution garnered from the Marchantia polymorpha genome.</title>
        <authorList>
            <person name="Bowman J.L."/>
            <person name="Kohchi T."/>
            <person name="Yamato K.T."/>
            <person name="Jenkins J."/>
            <person name="Shu S."/>
            <person name="Ishizaki K."/>
            <person name="Yamaoka S."/>
            <person name="Nishihama R."/>
            <person name="Nakamura Y."/>
            <person name="Berger F."/>
            <person name="Adam C."/>
            <person name="Aki S.S."/>
            <person name="Althoff F."/>
            <person name="Araki T."/>
            <person name="Arteaga-Vazquez M.A."/>
            <person name="Balasubrmanian S."/>
            <person name="Barry K."/>
            <person name="Bauer D."/>
            <person name="Boehm C.R."/>
            <person name="Briginshaw L."/>
            <person name="Caballero-Perez J."/>
            <person name="Catarino B."/>
            <person name="Chen F."/>
            <person name="Chiyoda S."/>
            <person name="Chovatia M."/>
            <person name="Davies K.M."/>
            <person name="Delmans M."/>
            <person name="Demura T."/>
            <person name="Dierschke T."/>
            <person name="Dolan L."/>
            <person name="Dorantes-Acosta A.E."/>
            <person name="Eklund D.M."/>
            <person name="Florent S.N."/>
            <person name="Flores-Sandoval E."/>
            <person name="Fujiyama A."/>
            <person name="Fukuzawa H."/>
            <person name="Galik B."/>
            <person name="Grimanelli D."/>
            <person name="Grimwood J."/>
            <person name="Grossniklaus U."/>
            <person name="Hamada T."/>
            <person name="Haseloff J."/>
            <person name="Hetherington A.J."/>
            <person name="Higo A."/>
            <person name="Hirakawa Y."/>
            <person name="Hundley H.N."/>
            <person name="Ikeda Y."/>
            <person name="Inoue K."/>
            <person name="Inoue S.I."/>
            <person name="Ishida S."/>
            <person name="Jia Q."/>
            <person name="Kakita M."/>
            <person name="Kanazawa T."/>
            <person name="Kawai Y."/>
            <person name="Kawashima T."/>
            <person name="Kennedy M."/>
            <person name="Kinose K."/>
            <person name="Kinoshita T."/>
            <person name="Kohara Y."/>
            <person name="Koide E."/>
            <person name="Komatsu K."/>
            <person name="Kopischke S."/>
            <person name="Kubo M."/>
            <person name="Kyozuka J."/>
            <person name="Lagercrantz U."/>
            <person name="Lin S.S."/>
            <person name="Lindquist E."/>
            <person name="Lipzen A.M."/>
            <person name="Lu C.W."/>
            <person name="De Luna E."/>
            <person name="Martienssen R.A."/>
            <person name="Minamino N."/>
            <person name="Mizutani M."/>
            <person name="Mizutani M."/>
            <person name="Mochizuki N."/>
            <person name="Monte I."/>
            <person name="Mosher R."/>
            <person name="Nagasaki H."/>
            <person name="Nakagami H."/>
            <person name="Naramoto S."/>
            <person name="Nishitani K."/>
            <person name="Ohtani M."/>
            <person name="Okamoto T."/>
            <person name="Okumura M."/>
            <person name="Phillips J."/>
            <person name="Pollak B."/>
            <person name="Reinders A."/>
            <person name="Rovekamp M."/>
            <person name="Sano R."/>
            <person name="Sawa S."/>
            <person name="Schmid M.W."/>
            <person name="Shirakawa M."/>
            <person name="Solano R."/>
            <person name="Spunde A."/>
            <person name="Suetsugu N."/>
            <person name="Sugano S."/>
            <person name="Sugiyama A."/>
            <person name="Sun R."/>
            <person name="Suzuki Y."/>
            <person name="Takenaka M."/>
            <person name="Takezawa D."/>
            <person name="Tomogane H."/>
            <person name="Tsuzuki M."/>
            <person name="Ueda T."/>
            <person name="Umeda M."/>
            <person name="Ward J.M."/>
            <person name="Watanabe Y."/>
            <person name="Yazaki K."/>
            <person name="Yokoyama R."/>
            <person name="Yoshitake Y."/>
            <person name="Yotsui I."/>
            <person name="Zachgo S."/>
            <person name="Schmutz J."/>
        </authorList>
    </citation>
    <scope>NUCLEOTIDE SEQUENCE [LARGE SCALE GENOMIC DNA]</scope>
    <source>
        <strain evidence="9">Tak-1</strain>
    </source>
</reference>
<name>A0A2R6WA62_MARPO</name>
<keyword evidence="1" id="KW-0808">Transferase</keyword>
<dbReference type="InterPro" id="IPR008271">
    <property type="entry name" value="Ser/Thr_kinase_AS"/>
</dbReference>
<dbReference type="Pfam" id="PF00069">
    <property type="entry name" value="Pkinase"/>
    <property type="match status" value="1"/>
</dbReference>
<keyword evidence="9" id="KW-1185">Reference proteome</keyword>
<feature type="compositionally biased region" description="Low complexity" evidence="6">
    <location>
        <begin position="522"/>
        <end position="539"/>
    </location>
</feature>
<sequence length="716" mass="76990">MGVWDSSDLVTQSFAKDSSEGVDSKTSNGARKSEMASTSWIRGDLIGAGAFGKVNLALNRENGELFAVKSIECNERNTSEMLAMKNEVQILSSLDSPFVVKCLGSSFSLEGGKSMHNVFVEYMSGGSLADLMKKFGGHFDEPLIRNYTRSILEGIQYLHAQEIVHCDIKGKNVLVGSSGVKLADFGAAKRMGAGSVVDSQLTMKGTPLWMAPEVVALAEQGPASDIWSLGCTVLEMATGKAPWIHIANGAANPFVALYHIHRSEQVPELPSCLSEQAHDFLRKCFQRDPRVRSTAEQLLKHPFITDSVPVLEEPQAPQPSPTSTLDFPSHHDVTGYTSSIVNSVPILRSPLFAKRASAAPLANFQSEEEPKQSTSSSSGADWWCNSPLSPMPGQWIVVRSPKATSPTSCDAPKLPCALPQEVVAAAAVKECNLPVAALKEVAVEPEFASCATDSLEQLAQSDSAKASPSIVDHCQAGTMDSASASDLLLDDEVMVAEECQATSTSSSGADDDGDDDEVMDSAAAAAAAADAAQTQTQSQGNVRPGVSEAMGQEDEGASPSHTTGLSSSSSSSSRRGCSSFDMGRASRSLYNFVFSMARGPTRPRAFKFGSLRATLRKLATAHRKMTSRGRRGKSALMRFSIRKQAHELVFEKLWTLGRSLPACSFRLAFVSGIASYVQSLGSLQPQFFRNRFKFLNKSATPWWLLYKIPVFHVLGF</sequence>
<dbReference type="PROSITE" id="PS00108">
    <property type="entry name" value="PROTEIN_KINASE_ST"/>
    <property type="match status" value="1"/>
</dbReference>
<dbReference type="AlphaFoldDB" id="A0A2R6WA62"/>
<dbReference type="OMA" id="HPTVERM"/>
<evidence type="ECO:0000313" key="8">
    <source>
        <dbReference type="EMBL" id="PTQ30731.1"/>
    </source>
</evidence>
<evidence type="ECO:0000256" key="1">
    <source>
        <dbReference type="ARBA" id="ARBA00022679"/>
    </source>
</evidence>
<dbReference type="GO" id="GO:0007165">
    <property type="term" value="P:signal transduction"/>
    <property type="evidence" value="ECO:0000318"/>
    <property type="project" value="GO_Central"/>
</dbReference>
<feature type="binding site" evidence="5">
    <location>
        <position position="69"/>
    </location>
    <ligand>
        <name>ATP</name>
        <dbReference type="ChEBI" id="CHEBI:30616"/>
    </ligand>
</feature>
<keyword evidence="4 5" id="KW-0067">ATP-binding</keyword>
<dbReference type="OrthoDB" id="275301at2759"/>
<keyword evidence="3" id="KW-0418">Kinase</keyword>
<dbReference type="Proteomes" id="UP000244005">
    <property type="component" value="Unassembled WGS sequence"/>
</dbReference>
<feature type="region of interest" description="Disordered" evidence="6">
    <location>
        <begin position="522"/>
        <end position="579"/>
    </location>
</feature>
<dbReference type="InterPro" id="IPR011009">
    <property type="entry name" value="Kinase-like_dom_sf"/>
</dbReference>
<organism evidence="8 9">
    <name type="scientific">Marchantia polymorpha</name>
    <name type="common">Common liverwort</name>
    <name type="synonym">Marchantia aquatica</name>
    <dbReference type="NCBI Taxonomy" id="3197"/>
    <lineage>
        <taxon>Eukaryota</taxon>
        <taxon>Viridiplantae</taxon>
        <taxon>Streptophyta</taxon>
        <taxon>Embryophyta</taxon>
        <taxon>Marchantiophyta</taxon>
        <taxon>Marchantiopsida</taxon>
        <taxon>Marchantiidae</taxon>
        <taxon>Marchantiales</taxon>
        <taxon>Marchantiaceae</taxon>
        <taxon>Marchantia</taxon>
    </lineage>
</organism>
<dbReference type="EMBL" id="KZ772792">
    <property type="protein sequence ID" value="PTQ30731.1"/>
    <property type="molecule type" value="Genomic_DNA"/>
</dbReference>
<dbReference type="PANTHER" id="PTHR48011">
    <property type="entry name" value="CCR4-NOT TRANSCRIPTIONAL COMPLEX SUBUNIT CAF120-RELATED"/>
    <property type="match status" value="1"/>
</dbReference>
<dbReference type="PROSITE" id="PS50011">
    <property type="entry name" value="PROTEIN_KINASE_DOM"/>
    <property type="match status" value="1"/>
</dbReference>
<dbReference type="InterPro" id="IPR017441">
    <property type="entry name" value="Protein_kinase_ATP_BS"/>
</dbReference>
<gene>
    <name evidence="8" type="ORF">MARPO_0120s0014</name>
</gene>
<dbReference type="CDD" id="cd06606">
    <property type="entry name" value="STKc_MAPKKK"/>
    <property type="match status" value="1"/>
</dbReference>
<evidence type="ECO:0000256" key="4">
    <source>
        <dbReference type="ARBA" id="ARBA00022840"/>
    </source>
</evidence>
<dbReference type="PANTHER" id="PTHR48011:SF5">
    <property type="entry name" value="PROTEIN KINASE DOMAIN-CONTAINING PROTEIN"/>
    <property type="match status" value="1"/>
</dbReference>
<keyword evidence="2 5" id="KW-0547">Nucleotide-binding</keyword>
<evidence type="ECO:0000313" key="9">
    <source>
        <dbReference type="Proteomes" id="UP000244005"/>
    </source>
</evidence>
<feature type="compositionally biased region" description="Low complexity" evidence="6">
    <location>
        <begin position="558"/>
        <end position="579"/>
    </location>
</feature>
<feature type="region of interest" description="Disordered" evidence="6">
    <location>
        <begin position="309"/>
        <end position="329"/>
    </location>
</feature>
<evidence type="ECO:0000256" key="3">
    <source>
        <dbReference type="ARBA" id="ARBA00022777"/>
    </source>
</evidence>
<evidence type="ECO:0000256" key="5">
    <source>
        <dbReference type="PROSITE-ProRule" id="PRU10141"/>
    </source>
</evidence>
<evidence type="ECO:0000256" key="2">
    <source>
        <dbReference type="ARBA" id="ARBA00022741"/>
    </source>
</evidence>
<evidence type="ECO:0000256" key="6">
    <source>
        <dbReference type="SAM" id="MobiDB-lite"/>
    </source>
</evidence>
<dbReference type="InterPro" id="IPR052751">
    <property type="entry name" value="Plant_MAPKKK"/>
</dbReference>
<dbReference type="GO" id="GO:0004672">
    <property type="term" value="F:protein kinase activity"/>
    <property type="evidence" value="ECO:0000318"/>
    <property type="project" value="GO_Central"/>
</dbReference>
<dbReference type="PROSITE" id="PS00107">
    <property type="entry name" value="PROTEIN_KINASE_ATP"/>
    <property type="match status" value="1"/>
</dbReference>
<feature type="domain" description="Protein kinase" evidence="7">
    <location>
        <begin position="40"/>
        <end position="304"/>
    </location>
</feature>
<evidence type="ECO:0000259" key="7">
    <source>
        <dbReference type="PROSITE" id="PS50011"/>
    </source>
</evidence>
<accession>A0A2R6WA62</accession>
<proteinExistence type="predicted"/>
<feature type="region of interest" description="Disordered" evidence="6">
    <location>
        <begin position="362"/>
        <end position="383"/>
    </location>
</feature>
<dbReference type="Gramene" id="Mp4g08320.1">
    <property type="protein sequence ID" value="Mp4g08320.1.cds1"/>
    <property type="gene ID" value="Mp4g08320"/>
</dbReference>